<comment type="caution">
    <text evidence="2">The sequence shown here is derived from an EMBL/GenBank/DDBJ whole genome shotgun (WGS) entry which is preliminary data.</text>
</comment>
<sequence length="287" mass="31704">MPRRIDHLVVAVHDLDEASGLYQRLGFQVGARNRHPWGTENRLVQFGSSFIELITVGEDAEISPHGEGTFSFGAFVRDYLEQREGLAMLVLDSDDAKADAASFAQKGIGSFEAFFFERRGRRPDGTPTHVAFTLAFARDEAAPQAAFFVCQQHYPENFWNPEFQRHDNKAVDIAAIAFVASHPEQHRTFLAAFTGSDPERIVDHDLSFPLRDARLDVMTPDDAAEVFGSVEVDPGQPSLAAFSVRVEDIGRQARWLDAAEVPYQHIGSRLVVPASAAFGVAIAFEAT</sequence>
<evidence type="ECO:0000259" key="1">
    <source>
        <dbReference type="Pfam" id="PF13468"/>
    </source>
</evidence>
<evidence type="ECO:0000313" key="2">
    <source>
        <dbReference type="EMBL" id="RDI56722.1"/>
    </source>
</evidence>
<proteinExistence type="predicted"/>
<dbReference type="InterPro" id="IPR025870">
    <property type="entry name" value="Glyoxalase-like_dom"/>
</dbReference>
<dbReference type="RefSeq" id="WP_114771686.1">
    <property type="nucleotide sequence ID" value="NZ_QQBB01000008.1"/>
</dbReference>
<dbReference type="EMBL" id="QQBB01000008">
    <property type="protein sequence ID" value="RDI56722.1"/>
    <property type="molecule type" value="Genomic_DNA"/>
</dbReference>
<dbReference type="Proteomes" id="UP000254925">
    <property type="component" value="Unassembled WGS sequence"/>
</dbReference>
<gene>
    <name evidence="2" type="ORF">DES45_10870</name>
</gene>
<evidence type="ECO:0000313" key="3">
    <source>
        <dbReference type="Proteomes" id="UP000254925"/>
    </source>
</evidence>
<dbReference type="PANTHER" id="PTHR40265">
    <property type="entry name" value="BLL2707 PROTEIN"/>
    <property type="match status" value="1"/>
</dbReference>
<dbReference type="InterPro" id="IPR029068">
    <property type="entry name" value="Glyas_Bleomycin-R_OHBP_Dase"/>
</dbReference>
<dbReference type="Gene3D" id="3.10.180.10">
    <property type="entry name" value="2,3-Dihydroxybiphenyl 1,2-Dioxygenase, domain 1"/>
    <property type="match status" value="1"/>
</dbReference>
<dbReference type="SUPFAM" id="SSF54593">
    <property type="entry name" value="Glyoxalase/Bleomycin resistance protein/Dihydroxybiphenyl dioxygenase"/>
    <property type="match status" value="1"/>
</dbReference>
<dbReference type="AlphaFoldDB" id="A0A370HGF1"/>
<reference evidence="2 3" key="1">
    <citation type="submission" date="2018-07" db="EMBL/GenBank/DDBJ databases">
        <title>Genomic Encyclopedia of Type Strains, Phase IV (KMG-IV): sequencing the most valuable type-strain genomes for metagenomic binning, comparative biology and taxonomic classification.</title>
        <authorList>
            <person name="Goeker M."/>
        </authorList>
    </citation>
    <scope>NUCLEOTIDE SEQUENCE [LARGE SCALE GENOMIC DNA]</scope>
    <source>
        <strain evidence="2 3">DSM 14364</strain>
    </source>
</reference>
<dbReference type="OrthoDB" id="9812467at2"/>
<dbReference type="Pfam" id="PF13468">
    <property type="entry name" value="Glyoxalase_3"/>
    <property type="match status" value="1"/>
</dbReference>
<accession>A0A370HGF1</accession>
<dbReference type="PANTHER" id="PTHR40265:SF1">
    <property type="entry name" value="GLYOXALASE-LIKE DOMAIN-CONTAINING PROTEIN"/>
    <property type="match status" value="1"/>
</dbReference>
<protein>
    <submittedName>
        <fullName evidence="2">Glyoxalase-like protein</fullName>
    </submittedName>
</protein>
<keyword evidence="3" id="KW-1185">Reference proteome</keyword>
<organism evidence="2 3">
    <name type="scientific">Microvirga subterranea</name>
    <dbReference type="NCBI Taxonomy" id="186651"/>
    <lineage>
        <taxon>Bacteria</taxon>
        <taxon>Pseudomonadati</taxon>
        <taxon>Pseudomonadota</taxon>
        <taxon>Alphaproteobacteria</taxon>
        <taxon>Hyphomicrobiales</taxon>
        <taxon>Methylobacteriaceae</taxon>
        <taxon>Microvirga</taxon>
    </lineage>
</organism>
<name>A0A370HGF1_9HYPH</name>
<feature type="domain" description="Glyoxalase-like" evidence="1">
    <location>
        <begin position="5"/>
        <end position="192"/>
    </location>
</feature>